<dbReference type="Proteomes" id="UP000821853">
    <property type="component" value="Chromosome 2"/>
</dbReference>
<keyword evidence="4" id="KW-1000">Mitochondrion outer membrane</keyword>
<organism evidence="9 10">
    <name type="scientific">Haemaphysalis longicornis</name>
    <name type="common">Bush tick</name>
    <dbReference type="NCBI Taxonomy" id="44386"/>
    <lineage>
        <taxon>Eukaryota</taxon>
        <taxon>Metazoa</taxon>
        <taxon>Ecdysozoa</taxon>
        <taxon>Arthropoda</taxon>
        <taxon>Chelicerata</taxon>
        <taxon>Arachnida</taxon>
        <taxon>Acari</taxon>
        <taxon>Parasitiformes</taxon>
        <taxon>Ixodida</taxon>
        <taxon>Ixodoidea</taxon>
        <taxon>Ixodidae</taxon>
        <taxon>Haemaphysalinae</taxon>
        <taxon>Haemaphysalis</taxon>
    </lineage>
</organism>
<dbReference type="VEuPathDB" id="VectorBase:HLOH_042526"/>
<dbReference type="Pfam" id="PF10265">
    <property type="entry name" value="Miga"/>
    <property type="match status" value="1"/>
</dbReference>
<evidence type="ECO:0008006" key="11">
    <source>
        <dbReference type="Google" id="ProtNLM"/>
    </source>
</evidence>
<keyword evidence="6" id="KW-0496">Mitochondrion</keyword>
<feature type="compositionally biased region" description="Polar residues" evidence="8">
    <location>
        <begin position="130"/>
        <end position="141"/>
    </location>
</feature>
<evidence type="ECO:0000256" key="4">
    <source>
        <dbReference type="ARBA" id="ARBA00022787"/>
    </source>
</evidence>
<dbReference type="GO" id="GO:0008053">
    <property type="term" value="P:mitochondrial fusion"/>
    <property type="evidence" value="ECO:0007669"/>
    <property type="project" value="InterPro"/>
</dbReference>
<keyword evidence="3" id="KW-0812">Transmembrane</keyword>
<evidence type="ECO:0000256" key="2">
    <source>
        <dbReference type="ARBA" id="ARBA00008969"/>
    </source>
</evidence>
<reference evidence="9 10" key="1">
    <citation type="journal article" date="2020" name="Cell">
        <title>Large-Scale Comparative Analyses of Tick Genomes Elucidate Their Genetic Diversity and Vector Capacities.</title>
        <authorList>
            <consortium name="Tick Genome and Microbiome Consortium (TIGMIC)"/>
            <person name="Jia N."/>
            <person name="Wang J."/>
            <person name="Shi W."/>
            <person name="Du L."/>
            <person name="Sun Y."/>
            <person name="Zhan W."/>
            <person name="Jiang J.F."/>
            <person name="Wang Q."/>
            <person name="Zhang B."/>
            <person name="Ji P."/>
            <person name="Bell-Sakyi L."/>
            <person name="Cui X.M."/>
            <person name="Yuan T.T."/>
            <person name="Jiang B.G."/>
            <person name="Yang W.F."/>
            <person name="Lam T.T."/>
            <person name="Chang Q.C."/>
            <person name="Ding S.J."/>
            <person name="Wang X.J."/>
            <person name="Zhu J.G."/>
            <person name="Ruan X.D."/>
            <person name="Zhao L."/>
            <person name="Wei J.T."/>
            <person name="Ye R.Z."/>
            <person name="Que T.C."/>
            <person name="Du C.H."/>
            <person name="Zhou Y.H."/>
            <person name="Cheng J.X."/>
            <person name="Dai P.F."/>
            <person name="Guo W.B."/>
            <person name="Han X.H."/>
            <person name="Huang E.J."/>
            <person name="Li L.F."/>
            <person name="Wei W."/>
            <person name="Gao Y.C."/>
            <person name="Liu J.Z."/>
            <person name="Shao H.Z."/>
            <person name="Wang X."/>
            <person name="Wang C.C."/>
            <person name="Yang T.C."/>
            <person name="Huo Q.B."/>
            <person name="Li W."/>
            <person name="Chen H.Y."/>
            <person name="Chen S.E."/>
            <person name="Zhou L.G."/>
            <person name="Ni X.B."/>
            <person name="Tian J.H."/>
            <person name="Sheng Y."/>
            <person name="Liu T."/>
            <person name="Pan Y.S."/>
            <person name="Xia L.Y."/>
            <person name="Li J."/>
            <person name="Zhao F."/>
            <person name="Cao W.C."/>
        </authorList>
    </citation>
    <scope>NUCLEOTIDE SEQUENCE [LARGE SCALE GENOMIC DNA]</scope>
    <source>
        <strain evidence="9">HaeL-2018</strain>
    </source>
</reference>
<dbReference type="InterPro" id="IPR019392">
    <property type="entry name" value="Miga"/>
</dbReference>
<gene>
    <name evidence="9" type="ORF">HPB48_012391</name>
</gene>
<protein>
    <recommendedName>
        <fullName evidence="11">Protein FAM73B</fullName>
    </recommendedName>
</protein>
<dbReference type="OrthoDB" id="8880065at2759"/>
<evidence type="ECO:0000256" key="1">
    <source>
        <dbReference type="ARBA" id="ARBA00004294"/>
    </source>
</evidence>
<accession>A0A9J6G2L1</accession>
<keyword evidence="7" id="KW-0472">Membrane</keyword>
<keyword evidence="5" id="KW-1133">Transmembrane helix</keyword>
<keyword evidence="10" id="KW-1185">Reference proteome</keyword>
<dbReference type="OMA" id="SEFFPHF"/>
<evidence type="ECO:0000256" key="3">
    <source>
        <dbReference type="ARBA" id="ARBA00022692"/>
    </source>
</evidence>
<evidence type="ECO:0000313" key="10">
    <source>
        <dbReference type="Proteomes" id="UP000821853"/>
    </source>
</evidence>
<name>A0A9J6G2L1_HAELO</name>
<proteinExistence type="inferred from homology"/>
<feature type="region of interest" description="Disordered" evidence="8">
    <location>
        <begin position="104"/>
        <end position="149"/>
    </location>
</feature>
<evidence type="ECO:0000313" key="9">
    <source>
        <dbReference type="EMBL" id="KAH9369315.1"/>
    </source>
</evidence>
<sequence>MNVSRRSKIIIASAGIGVLLLGLLTKCLRRRFLDLRTAFADGEVDLALLCSRCGNPRALEGPTSTPVDRGAAAADPGPQQMATMGFESLEQALSCWERAVGRLRAGDPSPSMPSEDLRQPRPVSAADTESFVSAESPSASDDVTAEPEPETGALYSEALVLAEKGDVPCRVYRVEVLGCSSRQDYLAKMHCIRLAFKKLAMQPAVLEWLVEAGDNVLKGFLVCAGKDPKDTQQAFRQLVAYLMDPSHHEQIAVELRGKGVVCPSVYDVVIDYLLLDAFDGLGTPPQSVVAVIQNGWLSARFKEAALSATIWSLFKAKKSMLPYSRGFFWHYYDLMQLIVPVLAWGFLGTDEELKKMCNYFREEMEALVCDIFDEGRTRYTSVDDLAQDILHNSQLRCDRVFQALEGAL</sequence>
<dbReference type="EMBL" id="JABSTR010000004">
    <property type="protein sequence ID" value="KAH9369315.1"/>
    <property type="molecule type" value="Genomic_DNA"/>
</dbReference>
<dbReference type="PANTHER" id="PTHR21508">
    <property type="entry name" value="MITOGUARDIN"/>
    <property type="match status" value="1"/>
</dbReference>
<dbReference type="AlphaFoldDB" id="A0A9J6G2L1"/>
<dbReference type="GO" id="GO:0005741">
    <property type="term" value="C:mitochondrial outer membrane"/>
    <property type="evidence" value="ECO:0007669"/>
    <property type="project" value="UniProtKB-SubCell"/>
</dbReference>
<dbReference type="PANTHER" id="PTHR21508:SF5">
    <property type="entry name" value="MITOGUARDIN"/>
    <property type="match status" value="1"/>
</dbReference>
<comment type="subcellular location">
    <subcellularLocation>
        <location evidence="1">Mitochondrion outer membrane</location>
    </subcellularLocation>
</comment>
<evidence type="ECO:0000256" key="6">
    <source>
        <dbReference type="ARBA" id="ARBA00023128"/>
    </source>
</evidence>
<comment type="caution">
    <text evidence="9">The sequence shown here is derived from an EMBL/GenBank/DDBJ whole genome shotgun (WGS) entry which is preliminary data.</text>
</comment>
<evidence type="ECO:0000256" key="8">
    <source>
        <dbReference type="SAM" id="MobiDB-lite"/>
    </source>
</evidence>
<evidence type="ECO:0000256" key="5">
    <source>
        <dbReference type="ARBA" id="ARBA00022989"/>
    </source>
</evidence>
<comment type="similarity">
    <text evidence="2">Belongs to the mitoguardin family.</text>
</comment>
<evidence type="ECO:0000256" key="7">
    <source>
        <dbReference type="ARBA" id="ARBA00023136"/>
    </source>
</evidence>